<dbReference type="Pfam" id="PF18975">
    <property type="entry name" value="DUF5711"/>
    <property type="match status" value="1"/>
</dbReference>
<evidence type="ECO:0000313" key="2">
    <source>
        <dbReference type="EMBL" id="KSV58120.1"/>
    </source>
</evidence>
<sequence length="391" mass="43374">MDSLMERKDEKRIERERKKHKRTVVFTTVFAIFAVAVFAGYLINSLINREYTAYETVTSIPRQDSDTVKYLPYKDGSILKYTRDGASAMDTEGNALWNGSYELNNPAADVCGSYVVIADIGGKEAYVFNGSDSGTRITTLLPILEAEVAKQGVVALVLEGEDSNEIQIHNPYEGSKSLLVKILTNAGNDGYPVDISLSEDGKKLVTSYVTTKNGELKSKVTFYNFDEVGKDKVNNIVGGVDYGSDVVARVVFLDNDTVCLMLNKGLILYSMQELPEETAVLDAGVELNSVLYNGNSIGYIADGKLLLYGFSGSKKLELPVAWEYDEAELIGEDIIFRSKLSCHVLRMGGSVKLSCSFDKNILYMFPTEKKDRYIFIDENNIEEVKLLEEGN</sequence>
<dbReference type="SUPFAM" id="SSF82171">
    <property type="entry name" value="DPP6 N-terminal domain-like"/>
    <property type="match status" value="1"/>
</dbReference>
<dbReference type="Proteomes" id="UP000054874">
    <property type="component" value="Unassembled WGS sequence"/>
</dbReference>
<accession>A0A0V8QBY5</accession>
<comment type="caution">
    <text evidence="2">The sequence shown here is derived from an EMBL/GenBank/DDBJ whole genome shotgun (WGS) entry which is preliminary data.</text>
</comment>
<dbReference type="OrthoDB" id="1779345at2"/>
<feature type="transmembrane region" description="Helical" evidence="1">
    <location>
        <begin position="21"/>
        <end position="43"/>
    </location>
</feature>
<dbReference type="EMBL" id="LNAM01000186">
    <property type="protein sequence ID" value="KSV58120.1"/>
    <property type="molecule type" value="Genomic_DNA"/>
</dbReference>
<keyword evidence="1" id="KW-1133">Transmembrane helix</keyword>
<evidence type="ECO:0000313" key="3">
    <source>
        <dbReference type="Proteomes" id="UP000054874"/>
    </source>
</evidence>
<keyword evidence="1" id="KW-0472">Membrane</keyword>
<keyword evidence="1" id="KW-0812">Transmembrane</keyword>
<gene>
    <name evidence="2" type="ORF">ASU35_03555</name>
</gene>
<dbReference type="AlphaFoldDB" id="A0A0V8QBY5"/>
<dbReference type="STRING" id="290052.ASU35_03555"/>
<evidence type="ECO:0000256" key="1">
    <source>
        <dbReference type="SAM" id="Phobius"/>
    </source>
</evidence>
<protein>
    <submittedName>
        <fullName evidence="2">Uncharacterized protein</fullName>
    </submittedName>
</protein>
<reference evidence="2 3" key="1">
    <citation type="submission" date="2015-11" db="EMBL/GenBank/DDBJ databases">
        <title>Butyribacter intestini gen. nov., sp. nov., a butyric acid-producing bacterium of the family Lachnospiraceae isolated from the human faeces.</title>
        <authorList>
            <person name="Zou Y."/>
            <person name="Xue W."/>
            <person name="Luo G."/>
            <person name="Lv M."/>
        </authorList>
    </citation>
    <scope>NUCLEOTIDE SEQUENCE [LARGE SCALE GENOMIC DNA]</scope>
    <source>
        <strain evidence="2 3">ACET-33324</strain>
    </source>
</reference>
<name>A0A0V8QBY5_9FIRM</name>
<keyword evidence="3" id="KW-1185">Reference proteome</keyword>
<proteinExistence type="predicted"/>
<dbReference type="InterPro" id="IPR043765">
    <property type="entry name" value="DUF5711"/>
</dbReference>
<dbReference type="RefSeq" id="WP_058353713.1">
    <property type="nucleotide sequence ID" value="NZ_CABMMD010000186.1"/>
</dbReference>
<organism evidence="2 3">
    <name type="scientific">Acetivibrio ethanolgignens</name>
    <dbReference type="NCBI Taxonomy" id="290052"/>
    <lineage>
        <taxon>Bacteria</taxon>
        <taxon>Bacillati</taxon>
        <taxon>Bacillota</taxon>
        <taxon>Clostridia</taxon>
        <taxon>Eubacteriales</taxon>
        <taxon>Oscillospiraceae</taxon>
        <taxon>Acetivibrio</taxon>
    </lineage>
</organism>